<organism evidence="1">
    <name type="scientific">Hokovirus HKV1</name>
    <dbReference type="NCBI Taxonomy" id="1977638"/>
    <lineage>
        <taxon>Viruses</taxon>
        <taxon>Varidnaviria</taxon>
        <taxon>Bamfordvirae</taxon>
        <taxon>Nucleocytoviricota</taxon>
        <taxon>Megaviricetes</taxon>
        <taxon>Imitervirales</taxon>
        <taxon>Mimiviridae</taxon>
        <taxon>Klosneuvirinae</taxon>
        <taxon>Hokovirus</taxon>
    </lineage>
</organism>
<accession>A0A1V0SEV8</accession>
<gene>
    <name evidence="1" type="ORF">Hokovirus_1_138</name>
</gene>
<sequence>MYINTFLQNNKILWNKYINHPFINKILLAKHDNFNPDQWKYYLQQDYYYNNATNLYYNRLLHKNVVSIDNIKEPTQDYCIKYFIDFMYIKHGIISKDTLDYINMYDNITNHIIFTCANLPCVKGYMEICCDNFSLFYEIYLKEYDKISLEHNNYLQSRHNFFINHLTNKYSMKTHYYCSLVDKSLSENIIDERQIQDILINSINKEITFFDQIM</sequence>
<dbReference type="EMBL" id="KY684103">
    <property type="protein sequence ID" value="ARF10259.1"/>
    <property type="molecule type" value="Genomic_DNA"/>
</dbReference>
<dbReference type="SUPFAM" id="SSF48613">
    <property type="entry name" value="Heme oxygenase-like"/>
    <property type="match status" value="1"/>
</dbReference>
<proteinExistence type="predicted"/>
<evidence type="ECO:0000313" key="1">
    <source>
        <dbReference type="EMBL" id="ARF10259.1"/>
    </source>
</evidence>
<name>A0A1V0SEV8_9VIRU</name>
<reference evidence="1" key="1">
    <citation type="journal article" date="2017" name="Science">
        <title>Giant viruses with an expanded complement of translation system components.</title>
        <authorList>
            <person name="Schulz F."/>
            <person name="Yutin N."/>
            <person name="Ivanova N.N."/>
            <person name="Ortega D.R."/>
            <person name="Lee T.K."/>
            <person name="Vierheilig J."/>
            <person name="Daims H."/>
            <person name="Horn M."/>
            <person name="Wagner M."/>
            <person name="Jensen G.J."/>
            <person name="Kyrpides N.C."/>
            <person name="Koonin E.V."/>
            <person name="Woyke T."/>
        </authorList>
    </citation>
    <scope>NUCLEOTIDE SEQUENCE</scope>
    <source>
        <strain evidence="1">HKV1</strain>
    </source>
</reference>
<protein>
    <submittedName>
        <fullName evidence="1">Thiaminase</fullName>
    </submittedName>
</protein>
<dbReference type="Gene3D" id="1.20.910.10">
    <property type="entry name" value="Heme oxygenase-like"/>
    <property type="match status" value="1"/>
</dbReference>
<dbReference type="InterPro" id="IPR016084">
    <property type="entry name" value="Haem_Oase-like_multi-hlx"/>
</dbReference>